<feature type="compositionally biased region" description="Basic residues" evidence="1">
    <location>
        <begin position="246"/>
        <end position="255"/>
    </location>
</feature>
<feature type="compositionally biased region" description="Acidic residues" evidence="1">
    <location>
        <begin position="444"/>
        <end position="462"/>
    </location>
</feature>
<comment type="caution">
    <text evidence="3">The sequence shown here is derived from an EMBL/GenBank/DDBJ whole genome shotgun (WGS) entry which is preliminary data.</text>
</comment>
<dbReference type="PANTHER" id="PTHR12419">
    <property type="entry name" value="OTU DOMAIN CONTAINING PROTEIN"/>
    <property type="match status" value="1"/>
</dbReference>
<evidence type="ECO:0000259" key="2">
    <source>
        <dbReference type="PROSITE" id="PS50802"/>
    </source>
</evidence>
<dbReference type="GO" id="GO:0004843">
    <property type="term" value="F:cysteine-type deubiquitinase activity"/>
    <property type="evidence" value="ECO:0007669"/>
    <property type="project" value="TreeGrafter"/>
</dbReference>
<feature type="region of interest" description="Disordered" evidence="1">
    <location>
        <begin position="1"/>
        <end position="22"/>
    </location>
</feature>
<dbReference type="AlphaFoldDB" id="A0A8H5BNG5"/>
<reference evidence="3 4" key="1">
    <citation type="journal article" date="2020" name="ISME J.">
        <title>Uncovering the hidden diversity of litter-decomposition mechanisms in mushroom-forming fungi.</title>
        <authorList>
            <person name="Floudas D."/>
            <person name="Bentzer J."/>
            <person name="Ahren D."/>
            <person name="Johansson T."/>
            <person name="Persson P."/>
            <person name="Tunlid A."/>
        </authorList>
    </citation>
    <scope>NUCLEOTIDE SEQUENCE [LARGE SCALE GENOMIC DNA]</scope>
    <source>
        <strain evidence="3 4">CBS 175.51</strain>
    </source>
</reference>
<name>A0A8H5BNG5_9AGAR</name>
<dbReference type="PROSITE" id="PS50802">
    <property type="entry name" value="OTU"/>
    <property type="match status" value="1"/>
</dbReference>
<dbReference type="GO" id="GO:0016579">
    <property type="term" value="P:protein deubiquitination"/>
    <property type="evidence" value="ECO:0007669"/>
    <property type="project" value="TreeGrafter"/>
</dbReference>
<feature type="compositionally biased region" description="Polar residues" evidence="1">
    <location>
        <begin position="351"/>
        <end position="362"/>
    </location>
</feature>
<feature type="compositionally biased region" description="Acidic residues" evidence="1">
    <location>
        <begin position="493"/>
        <end position="530"/>
    </location>
</feature>
<protein>
    <recommendedName>
        <fullName evidence="2">OTU domain-containing protein</fullName>
    </recommendedName>
</protein>
<dbReference type="PANTHER" id="PTHR12419:SF7">
    <property type="entry name" value="OTU DOMAIN-CONTAINING PROTEIN 3"/>
    <property type="match status" value="1"/>
</dbReference>
<feature type="compositionally biased region" description="Basic and acidic residues" evidence="1">
    <location>
        <begin position="552"/>
        <end position="565"/>
    </location>
</feature>
<feature type="region of interest" description="Disordered" evidence="1">
    <location>
        <begin position="596"/>
        <end position="629"/>
    </location>
</feature>
<feature type="compositionally biased region" description="Low complexity" evidence="1">
    <location>
        <begin position="282"/>
        <end position="299"/>
    </location>
</feature>
<dbReference type="CDD" id="cd22756">
    <property type="entry name" value="OTU_OTUD3-like"/>
    <property type="match status" value="1"/>
</dbReference>
<dbReference type="OrthoDB" id="415023at2759"/>
<sequence>MGKTHRKQQILSARSRTTRSHKPRLLLSDPTESSAHLTAQLRALGLYAANTLGDGNCLFRALSDQLYGSHTKHSALRQAVCAFIEANKARYAPFCEDERGLDVHLRCMRENGTYGGHLELSAFAHMVKRNVKVVQPGLVYVIEWGAGLDEGEREVELGRRRKEEEREREREGLVMCVGTVYVAYHDWEHFSSIRNLNGPHAGLPNVVETPADDEDEDDEEEEEIPVRRDPKKERERERREKEKRDKMRRITKVKLKLSAPPSTTNTPPPEPAPAAMKMNIDTLSSLSSLSSLTSAASTPAPSPSPAPTSVPLSTISSSSSPPAAAPMLSTVAAAALPAFRVHRSPKRSFDESASSEDGQSVVSDDVERGRGRDKRSRMGSVVGAADLAAAGEVDGEVDGEASGEVDGEVDGGDMDGKVEEPPASQVSVGMERMEGVEGERERDSEEELKEEEEEDEEKEEAEVVAAIALGGVGGAAAQEIVDEGYSSLSSLSDSEDEDEDDGHEETPDGDDEAEEEAEGVEEDEDEEEEGQKDTSKATLKANGKKGKTGKGAMEKQVHLGEDGKPLTRKQRKQLGLPKFRGVVPKGVSAGRIVIPGGRFKGRAGVGAGVGVGGNVGVGGAGAGGRMRNG</sequence>
<feature type="compositionally biased region" description="Gly residues" evidence="1">
    <location>
        <begin position="603"/>
        <end position="629"/>
    </location>
</feature>
<dbReference type="InterPro" id="IPR050704">
    <property type="entry name" value="Peptidase_C85-like"/>
</dbReference>
<dbReference type="EMBL" id="JAACJK010000163">
    <property type="protein sequence ID" value="KAF5326597.1"/>
    <property type="molecule type" value="Genomic_DNA"/>
</dbReference>
<keyword evidence="4" id="KW-1185">Reference proteome</keyword>
<feature type="compositionally biased region" description="Basic and acidic residues" evidence="1">
    <location>
        <begin position="224"/>
        <end position="245"/>
    </location>
</feature>
<dbReference type="SUPFAM" id="SSF54001">
    <property type="entry name" value="Cysteine proteinases"/>
    <property type="match status" value="1"/>
</dbReference>
<organism evidence="3 4">
    <name type="scientific">Ephemerocybe angulata</name>
    <dbReference type="NCBI Taxonomy" id="980116"/>
    <lineage>
        <taxon>Eukaryota</taxon>
        <taxon>Fungi</taxon>
        <taxon>Dikarya</taxon>
        <taxon>Basidiomycota</taxon>
        <taxon>Agaricomycotina</taxon>
        <taxon>Agaricomycetes</taxon>
        <taxon>Agaricomycetidae</taxon>
        <taxon>Agaricales</taxon>
        <taxon>Agaricineae</taxon>
        <taxon>Psathyrellaceae</taxon>
        <taxon>Ephemerocybe</taxon>
    </lineage>
</organism>
<accession>A0A8H5BNG5</accession>
<evidence type="ECO:0000256" key="1">
    <source>
        <dbReference type="SAM" id="MobiDB-lite"/>
    </source>
</evidence>
<dbReference type="Proteomes" id="UP000541558">
    <property type="component" value="Unassembled WGS sequence"/>
</dbReference>
<proteinExistence type="predicted"/>
<feature type="domain" description="OTU" evidence="2">
    <location>
        <begin position="46"/>
        <end position="196"/>
    </location>
</feature>
<dbReference type="InterPro" id="IPR003323">
    <property type="entry name" value="OTU_dom"/>
</dbReference>
<dbReference type="Pfam" id="PF02338">
    <property type="entry name" value="OTU"/>
    <property type="match status" value="1"/>
</dbReference>
<feature type="region of interest" description="Disordered" evidence="1">
    <location>
        <begin position="478"/>
        <end position="577"/>
    </location>
</feature>
<feature type="compositionally biased region" description="Low complexity" evidence="1">
    <location>
        <begin position="309"/>
        <end position="325"/>
    </location>
</feature>
<dbReference type="Gene3D" id="3.90.70.80">
    <property type="match status" value="1"/>
</dbReference>
<feature type="compositionally biased region" description="Low complexity" evidence="1">
    <location>
        <begin position="478"/>
        <end position="492"/>
    </location>
</feature>
<feature type="compositionally biased region" description="Basic and acidic residues" evidence="1">
    <location>
        <begin position="431"/>
        <end position="443"/>
    </location>
</feature>
<feature type="compositionally biased region" description="Acidic residues" evidence="1">
    <location>
        <begin position="393"/>
        <end position="413"/>
    </location>
</feature>
<dbReference type="InterPro" id="IPR038765">
    <property type="entry name" value="Papain-like_cys_pep_sf"/>
</dbReference>
<feature type="region of interest" description="Disordered" evidence="1">
    <location>
        <begin position="343"/>
        <end position="465"/>
    </location>
</feature>
<feature type="region of interest" description="Disordered" evidence="1">
    <location>
        <begin position="199"/>
        <end position="325"/>
    </location>
</feature>
<evidence type="ECO:0000313" key="4">
    <source>
        <dbReference type="Proteomes" id="UP000541558"/>
    </source>
</evidence>
<gene>
    <name evidence="3" type="ORF">D9611_000739</name>
</gene>
<feature type="compositionally biased region" description="Acidic residues" evidence="1">
    <location>
        <begin position="210"/>
        <end position="223"/>
    </location>
</feature>
<evidence type="ECO:0000313" key="3">
    <source>
        <dbReference type="EMBL" id="KAF5326597.1"/>
    </source>
</evidence>